<feature type="compositionally biased region" description="Basic residues" evidence="1">
    <location>
        <begin position="402"/>
        <end position="411"/>
    </location>
</feature>
<sequence length="642" mass="70141">MIALTVASTKGNHGIRYFPCVGLLGLTNVTVDGVVRTKLEGDFKPLQAKDITISVRCYESRANLLSWHNNVLVDYTQVLWTNPDPNAPYAEVGDMELPFRITLPPDVGGFSTASYASTYKCSWRVEAVVSHIAIPGVGSRLVKHSELPLVRYDLPRSVSPSSSKLLLTHDISHPHLPPIRYTVDAPQSPIGPLDLVSIPIQLQPSPDAPVTFRSASVIVERRLTLKELNRANSASPNALPIAPTSHPSWSLPIPQRKNPSPSASPASSYQDTTSPLSSTTTLQPLLDGSARATGSMLVNPIAAAESSGQFSLSDAGVWSKTLTLQWPAARSQSRWAIGETIESEFVAVKFFARVKLVVSSSHGTESVELQERELYIVSTNDAERQLALSKFDEARYSEGGRSKSKSPRRSQRQPDTAPPLPASASRAEHHRISASTSNTASPSSSTRQPRRPHTSAGPRDKARPPPIENRTVPPPVDVFSPPAPASTPPLPPPPLVLSTSDNSSHTTLDTCVSSDSSNQSDEMREWEEELQRIELRSRRSSDLLAMSRLSRRAYGLSTMSNFPIFRFTALSAALVGVGYMLLQTTARNEEEAYKKLSPADRKRVDEARARRAAQEAEIRAKVFAKEPLDPDQFKPDFSSTNK</sequence>
<keyword evidence="3" id="KW-1185">Reference proteome</keyword>
<feature type="compositionally biased region" description="Pro residues" evidence="1">
    <location>
        <begin position="464"/>
        <end position="495"/>
    </location>
</feature>
<evidence type="ECO:0000313" key="2">
    <source>
        <dbReference type="EMBL" id="GAT43963.1"/>
    </source>
</evidence>
<feature type="compositionally biased region" description="Low complexity" evidence="1">
    <location>
        <begin position="433"/>
        <end position="447"/>
    </location>
</feature>
<evidence type="ECO:0000313" key="3">
    <source>
        <dbReference type="Proteomes" id="UP000815677"/>
    </source>
</evidence>
<reference evidence="2" key="1">
    <citation type="submission" date="2014-09" db="EMBL/GenBank/DDBJ databases">
        <title>Genome sequence of the luminous mushroom Mycena chlorophos for searching fungal bioluminescence genes.</title>
        <authorList>
            <person name="Tanaka Y."/>
            <person name="Kasuga D."/>
            <person name="Oba Y."/>
            <person name="Hase S."/>
            <person name="Sato K."/>
            <person name="Oba Y."/>
            <person name="Sakakibara Y."/>
        </authorList>
    </citation>
    <scope>NUCLEOTIDE SEQUENCE</scope>
</reference>
<evidence type="ECO:0000256" key="1">
    <source>
        <dbReference type="SAM" id="MobiDB-lite"/>
    </source>
</evidence>
<organism evidence="2 3">
    <name type="scientific">Mycena chlorophos</name>
    <name type="common">Agaric fungus</name>
    <name type="synonym">Agaricus chlorophos</name>
    <dbReference type="NCBI Taxonomy" id="658473"/>
    <lineage>
        <taxon>Eukaryota</taxon>
        <taxon>Fungi</taxon>
        <taxon>Dikarya</taxon>
        <taxon>Basidiomycota</taxon>
        <taxon>Agaricomycotina</taxon>
        <taxon>Agaricomycetes</taxon>
        <taxon>Agaricomycetidae</taxon>
        <taxon>Agaricales</taxon>
        <taxon>Marasmiineae</taxon>
        <taxon>Mycenaceae</taxon>
        <taxon>Mycena</taxon>
    </lineage>
</organism>
<evidence type="ECO:0008006" key="4">
    <source>
        <dbReference type="Google" id="ProtNLM"/>
    </source>
</evidence>
<proteinExistence type="predicted"/>
<gene>
    <name evidence="2" type="ORF">MCHLO_01621</name>
</gene>
<name>A0ABQ0KYE8_MYCCL</name>
<dbReference type="Proteomes" id="UP000815677">
    <property type="component" value="Unassembled WGS sequence"/>
</dbReference>
<feature type="compositionally biased region" description="Basic and acidic residues" evidence="1">
    <location>
        <begin position="390"/>
        <end position="401"/>
    </location>
</feature>
<feature type="region of interest" description="Disordered" evidence="1">
    <location>
        <begin position="234"/>
        <end position="282"/>
    </location>
</feature>
<feature type="region of interest" description="Disordered" evidence="1">
    <location>
        <begin position="390"/>
        <end position="523"/>
    </location>
</feature>
<feature type="compositionally biased region" description="Low complexity" evidence="1">
    <location>
        <begin position="259"/>
        <end position="282"/>
    </location>
</feature>
<accession>A0ABQ0KYE8</accession>
<dbReference type="EMBL" id="DF839522">
    <property type="protein sequence ID" value="GAT43963.1"/>
    <property type="molecule type" value="Genomic_DNA"/>
</dbReference>
<feature type="compositionally biased region" description="Polar residues" evidence="1">
    <location>
        <begin position="501"/>
        <end position="520"/>
    </location>
</feature>
<protein>
    <recommendedName>
        <fullName evidence="4">Arrestin C-terminal-like domain-containing protein</fullName>
    </recommendedName>
</protein>